<feature type="compositionally biased region" description="Low complexity" evidence="1">
    <location>
        <begin position="24"/>
        <end position="37"/>
    </location>
</feature>
<feature type="compositionally biased region" description="Low complexity" evidence="1">
    <location>
        <begin position="107"/>
        <end position="143"/>
    </location>
</feature>
<feature type="compositionally biased region" description="Basic and acidic residues" evidence="1">
    <location>
        <begin position="243"/>
        <end position="253"/>
    </location>
</feature>
<reference evidence="3" key="1">
    <citation type="submission" date="2014-04" db="EMBL/GenBank/DDBJ databases">
        <title>Evolutionary Origins and Diversification of the Mycorrhizal Mutualists.</title>
        <authorList>
            <consortium name="DOE Joint Genome Institute"/>
            <consortium name="Mycorrhizal Genomics Consortium"/>
            <person name="Kohler A."/>
            <person name="Kuo A."/>
            <person name="Nagy L.G."/>
            <person name="Floudas D."/>
            <person name="Copeland A."/>
            <person name="Barry K.W."/>
            <person name="Cichocki N."/>
            <person name="Veneault-Fourrey C."/>
            <person name="LaButti K."/>
            <person name="Lindquist E.A."/>
            <person name="Lipzen A."/>
            <person name="Lundell T."/>
            <person name="Morin E."/>
            <person name="Murat C."/>
            <person name="Riley R."/>
            <person name="Ohm R."/>
            <person name="Sun H."/>
            <person name="Tunlid A."/>
            <person name="Henrissat B."/>
            <person name="Grigoriev I.V."/>
            <person name="Hibbett D.S."/>
            <person name="Martin F."/>
        </authorList>
    </citation>
    <scope>NUCLEOTIDE SEQUENCE [LARGE SCALE GENOMIC DNA]</scope>
    <source>
        <strain evidence="3">FD-334 SS-4</strain>
    </source>
</reference>
<feature type="compositionally biased region" description="Polar residues" evidence="1">
    <location>
        <begin position="301"/>
        <end position="310"/>
    </location>
</feature>
<feature type="compositionally biased region" description="Pro residues" evidence="1">
    <location>
        <begin position="50"/>
        <end position="69"/>
    </location>
</feature>
<feature type="region of interest" description="Disordered" evidence="1">
    <location>
        <begin position="455"/>
        <end position="479"/>
    </location>
</feature>
<feature type="compositionally biased region" description="Basic and acidic residues" evidence="1">
    <location>
        <begin position="269"/>
        <end position="300"/>
    </location>
</feature>
<feature type="compositionally biased region" description="Low complexity" evidence="1">
    <location>
        <begin position="233"/>
        <end position="242"/>
    </location>
</feature>
<dbReference type="EMBL" id="KN817518">
    <property type="protein sequence ID" value="KJA29906.1"/>
    <property type="molecule type" value="Genomic_DNA"/>
</dbReference>
<feature type="region of interest" description="Disordered" evidence="1">
    <location>
        <begin position="508"/>
        <end position="555"/>
    </location>
</feature>
<keyword evidence="3" id="KW-1185">Reference proteome</keyword>
<evidence type="ECO:0000256" key="1">
    <source>
        <dbReference type="SAM" id="MobiDB-lite"/>
    </source>
</evidence>
<gene>
    <name evidence="2" type="ORF">HYPSUDRAFT_196217</name>
</gene>
<dbReference type="OMA" id="HIRANSH"/>
<feature type="compositionally biased region" description="Pro residues" evidence="1">
    <location>
        <begin position="89"/>
        <end position="106"/>
    </location>
</feature>
<evidence type="ECO:0000313" key="2">
    <source>
        <dbReference type="EMBL" id="KJA29906.1"/>
    </source>
</evidence>
<sequence length="636" mass="66204">MHDDDATPRAARKSPTPVLRVTNATTTSSSTGSTAASVKISKFFTSGQDPPRPSTAPSPGGPPVLPPIPSLVSRVSSLHRRSAKDPDRPPAAPTPPPKITHTPPTPIRGGTSTGTVSASTSGSSSRTPGSTTTSGSSIPTRPGHSAKGSLDSNYRYRGAPPTMRAVAEEGSPTAPSTSPLPKGKSREPIPRLNGSKMSSSARATKHGSFDFERPGGWTGAAAMQRSGSGGTTGTSVSGASRRSGVEGARERESVYGPGLAGVGTLQREASMKRAQEREELLKRGRKDKDKDKDKDKERTRGSTSQRTTPDTVHASTSSASAANGKASSMGRAAGRRTAQFLPKRLVGLASAHHPPFPFEPAVPSPTWSIGTASTGTAHEVALPAARAEKERARLRDEKERARSGLFGRRRSGDRAPVPVPLPVVPLAPVPDSPGPVPISMPLTLSAMLDGAHGARAGAGAARAPRPSAGHRSGTKGRSLDLGLGLAWAPSKVREEALLPKSAFFARTASGGSASSRERGPAVATGAMGRTASGASGASARPGLGRSASVNQGERDVDRAKLGREVAEVFRNVLDGEGYKLFKNYVHQFDADEIPYDGPQGIVSRVENLLAATPHHLSDDARKRLMDKFVRIILQVV</sequence>
<dbReference type="Proteomes" id="UP000054270">
    <property type="component" value="Unassembled WGS sequence"/>
</dbReference>
<dbReference type="STRING" id="945553.A0A0D2PNX4"/>
<organism evidence="2 3">
    <name type="scientific">Hypholoma sublateritium (strain FD-334 SS-4)</name>
    <dbReference type="NCBI Taxonomy" id="945553"/>
    <lineage>
        <taxon>Eukaryota</taxon>
        <taxon>Fungi</taxon>
        <taxon>Dikarya</taxon>
        <taxon>Basidiomycota</taxon>
        <taxon>Agaricomycotina</taxon>
        <taxon>Agaricomycetes</taxon>
        <taxon>Agaricomycetidae</taxon>
        <taxon>Agaricales</taxon>
        <taxon>Agaricineae</taxon>
        <taxon>Strophariaceae</taxon>
        <taxon>Hypholoma</taxon>
    </lineage>
</organism>
<dbReference type="OrthoDB" id="3260940at2759"/>
<protein>
    <submittedName>
        <fullName evidence="2">Uncharacterized protein</fullName>
    </submittedName>
</protein>
<dbReference type="AlphaFoldDB" id="A0A0D2PNX4"/>
<accession>A0A0D2PNX4</accession>
<feature type="compositionally biased region" description="Low complexity" evidence="1">
    <location>
        <begin position="455"/>
        <end position="471"/>
    </location>
</feature>
<feature type="compositionally biased region" description="Low complexity" evidence="1">
    <location>
        <begin position="508"/>
        <end position="548"/>
    </location>
</feature>
<feature type="region of interest" description="Disordered" evidence="1">
    <location>
        <begin position="1"/>
        <end position="338"/>
    </location>
</feature>
<evidence type="ECO:0000313" key="3">
    <source>
        <dbReference type="Proteomes" id="UP000054270"/>
    </source>
</evidence>
<name>A0A0D2PNX4_HYPSF</name>
<proteinExistence type="predicted"/>
<feature type="compositionally biased region" description="Low complexity" evidence="1">
    <location>
        <begin position="314"/>
        <end position="328"/>
    </location>
</feature>